<organism evidence="1 2">
    <name type="scientific">Racocetra persica</name>
    <dbReference type="NCBI Taxonomy" id="160502"/>
    <lineage>
        <taxon>Eukaryota</taxon>
        <taxon>Fungi</taxon>
        <taxon>Fungi incertae sedis</taxon>
        <taxon>Mucoromycota</taxon>
        <taxon>Glomeromycotina</taxon>
        <taxon>Glomeromycetes</taxon>
        <taxon>Diversisporales</taxon>
        <taxon>Gigasporaceae</taxon>
        <taxon>Racocetra</taxon>
    </lineage>
</organism>
<name>A0ACA9RMP7_9GLOM</name>
<dbReference type="EMBL" id="CAJVQC010060992">
    <property type="protein sequence ID" value="CAG8801352.1"/>
    <property type="molecule type" value="Genomic_DNA"/>
</dbReference>
<feature type="non-terminal residue" evidence="1">
    <location>
        <position position="1"/>
    </location>
</feature>
<dbReference type="Proteomes" id="UP000789920">
    <property type="component" value="Unassembled WGS sequence"/>
</dbReference>
<reference evidence="1" key="1">
    <citation type="submission" date="2021-06" db="EMBL/GenBank/DDBJ databases">
        <authorList>
            <person name="Kallberg Y."/>
            <person name="Tangrot J."/>
            <person name="Rosling A."/>
        </authorList>
    </citation>
    <scope>NUCLEOTIDE SEQUENCE</scope>
    <source>
        <strain evidence="1">MA461A</strain>
    </source>
</reference>
<proteinExistence type="predicted"/>
<sequence length="49" mass="5211">DNANSATHILAARQQVYDAKNDDSNGTKSEMTTLTTPKSDDANSEAALK</sequence>
<evidence type="ECO:0000313" key="2">
    <source>
        <dbReference type="Proteomes" id="UP000789920"/>
    </source>
</evidence>
<keyword evidence="2" id="KW-1185">Reference proteome</keyword>
<evidence type="ECO:0000313" key="1">
    <source>
        <dbReference type="EMBL" id="CAG8801352.1"/>
    </source>
</evidence>
<gene>
    <name evidence="1" type="ORF">RPERSI_LOCUS21095</name>
</gene>
<comment type="caution">
    <text evidence="1">The sequence shown here is derived from an EMBL/GenBank/DDBJ whole genome shotgun (WGS) entry which is preliminary data.</text>
</comment>
<protein>
    <submittedName>
        <fullName evidence="1">4415_t:CDS:1</fullName>
    </submittedName>
</protein>
<accession>A0ACA9RMP7</accession>